<dbReference type="PANTHER" id="PTHR38790">
    <property type="entry name" value="2EXR DOMAIN-CONTAINING PROTEIN-RELATED"/>
    <property type="match status" value="1"/>
</dbReference>
<organism evidence="2 3">
    <name type="scientific">Penicillium cinerascens</name>
    <dbReference type="NCBI Taxonomy" id="70096"/>
    <lineage>
        <taxon>Eukaryota</taxon>
        <taxon>Fungi</taxon>
        <taxon>Dikarya</taxon>
        <taxon>Ascomycota</taxon>
        <taxon>Pezizomycotina</taxon>
        <taxon>Eurotiomycetes</taxon>
        <taxon>Eurotiomycetidae</taxon>
        <taxon>Eurotiales</taxon>
        <taxon>Aspergillaceae</taxon>
        <taxon>Penicillium</taxon>
    </lineage>
</organism>
<proteinExistence type="predicted"/>
<feature type="domain" description="DUF7730" evidence="1">
    <location>
        <begin position="129"/>
        <end position="283"/>
    </location>
</feature>
<dbReference type="RefSeq" id="XP_058305914.1">
    <property type="nucleotide sequence ID" value="XM_058455926.1"/>
</dbReference>
<dbReference type="OrthoDB" id="515692at2759"/>
<dbReference type="Pfam" id="PF24864">
    <property type="entry name" value="DUF7730"/>
    <property type="match status" value="1"/>
</dbReference>
<protein>
    <recommendedName>
        <fullName evidence="1">DUF7730 domain-containing protein</fullName>
    </recommendedName>
</protein>
<dbReference type="EMBL" id="JAPQKR010000015">
    <property type="protein sequence ID" value="KAJ5195426.1"/>
    <property type="molecule type" value="Genomic_DNA"/>
</dbReference>
<comment type="caution">
    <text evidence="2">The sequence shown here is derived from an EMBL/GenBank/DDBJ whole genome shotgun (WGS) entry which is preliminary data.</text>
</comment>
<dbReference type="GeneID" id="83183227"/>
<dbReference type="AlphaFoldDB" id="A0A9W9JG62"/>
<reference evidence="2" key="1">
    <citation type="submission" date="2022-12" db="EMBL/GenBank/DDBJ databases">
        <authorList>
            <person name="Petersen C."/>
        </authorList>
    </citation>
    <scope>NUCLEOTIDE SEQUENCE</scope>
    <source>
        <strain evidence="2">IBT 15544</strain>
    </source>
</reference>
<dbReference type="Proteomes" id="UP001150904">
    <property type="component" value="Unassembled WGS sequence"/>
</dbReference>
<name>A0A9W9JG62_9EURO</name>
<sequence length="399" mass="46463">MTHDGSWTTEPGPNGIGHRKMSRVFKISVKWGGGLAICHAPFLFNHPPSYLKISPAPPQLGYTRSMAPKIFDKLFKREYHPRPLVFWPNAIGISDSTCEIKGDLFNEWKLPIPAPEQNALKSRTRQRATQQTSLFFRLPVEVRRMIYIELMGNRRVHIEYAWTFQSPFRPKTKRGRKRWDWWHGVCQNRDSFARDICADKCMDRGDETDLCRTERLASAPPGTKLCGVEWLRCCQIGYDEALQVLYGTNIFVPREGLASPFIMSKLLSPTCTQLIQSVDLTFESWHGMDGAPLAKIWTTVYPAIFDLFEQCFCKVRSLRMTIKLPAWENVKQNMSNSKINEIVAPWERLARNRDWKRLEFCVPFDWYPVLTERAATQSIWELTETYWYDKYIGRNGCLF</sequence>
<reference evidence="2" key="2">
    <citation type="journal article" date="2023" name="IMA Fungus">
        <title>Comparative genomic study of the Penicillium genus elucidates a diverse pangenome and 15 lateral gene transfer events.</title>
        <authorList>
            <person name="Petersen C."/>
            <person name="Sorensen T."/>
            <person name="Nielsen M.R."/>
            <person name="Sondergaard T.E."/>
            <person name="Sorensen J.L."/>
            <person name="Fitzpatrick D.A."/>
            <person name="Frisvad J.C."/>
            <person name="Nielsen K.L."/>
        </authorList>
    </citation>
    <scope>NUCLEOTIDE SEQUENCE</scope>
    <source>
        <strain evidence="2">IBT 15544</strain>
    </source>
</reference>
<dbReference type="InterPro" id="IPR056632">
    <property type="entry name" value="DUF7730"/>
</dbReference>
<evidence type="ECO:0000313" key="3">
    <source>
        <dbReference type="Proteomes" id="UP001150904"/>
    </source>
</evidence>
<gene>
    <name evidence="2" type="ORF">N7498_008864</name>
</gene>
<keyword evidence="3" id="KW-1185">Reference proteome</keyword>
<accession>A0A9W9JG62</accession>
<evidence type="ECO:0000313" key="2">
    <source>
        <dbReference type="EMBL" id="KAJ5195426.1"/>
    </source>
</evidence>
<evidence type="ECO:0000259" key="1">
    <source>
        <dbReference type="Pfam" id="PF24864"/>
    </source>
</evidence>
<dbReference type="PANTHER" id="PTHR38790:SF4">
    <property type="entry name" value="2EXR DOMAIN-CONTAINING PROTEIN"/>
    <property type="match status" value="1"/>
</dbReference>